<proteinExistence type="predicted"/>
<dbReference type="Pfam" id="PF13554">
    <property type="entry name" value="Phage_tail_terminator_5"/>
    <property type="match status" value="1"/>
</dbReference>
<organism evidence="1 2">
    <name type="scientific">Rhodoplanes elegans</name>
    <dbReference type="NCBI Taxonomy" id="29408"/>
    <lineage>
        <taxon>Bacteria</taxon>
        <taxon>Pseudomonadati</taxon>
        <taxon>Pseudomonadota</taxon>
        <taxon>Alphaproteobacteria</taxon>
        <taxon>Hyphomicrobiales</taxon>
        <taxon>Nitrobacteraceae</taxon>
        <taxon>Rhodoplanes</taxon>
    </lineage>
</organism>
<dbReference type="InterPro" id="IPR025395">
    <property type="entry name" value="Phage_tail_terminator-like"/>
</dbReference>
<comment type="caution">
    <text evidence="1">The sequence shown here is derived from an EMBL/GenBank/DDBJ whole genome shotgun (WGS) entry which is preliminary data.</text>
</comment>
<name>A0A327KSU4_9BRAD</name>
<evidence type="ECO:0008006" key="3">
    <source>
        <dbReference type="Google" id="ProtNLM"/>
    </source>
</evidence>
<protein>
    <recommendedName>
        <fullName evidence="3">DUF3168 domain-containing protein</fullName>
    </recommendedName>
</protein>
<evidence type="ECO:0000313" key="1">
    <source>
        <dbReference type="EMBL" id="RAI41990.1"/>
    </source>
</evidence>
<keyword evidence="2" id="KW-1185">Reference proteome</keyword>
<dbReference type="Gene3D" id="3.30.2000.20">
    <property type="match status" value="1"/>
</dbReference>
<dbReference type="EMBL" id="NPEU01000006">
    <property type="protein sequence ID" value="RAI41990.1"/>
    <property type="molecule type" value="Genomic_DNA"/>
</dbReference>
<dbReference type="RefSeq" id="WP_111355257.1">
    <property type="nucleotide sequence ID" value="NZ_NHSK01000074.1"/>
</dbReference>
<gene>
    <name evidence="1" type="ORF">CH338_01420</name>
</gene>
<evidence type="ECO:0000313" key="2">
    <source>
        <dbReference type="Proteomes" id="UP000248863"/>
    </source>
</evidence>
<dbReference type="AlphaFoldDB" id="A0A327KSU4"/>
<dbReference type="OrthoDB" id="7305894at2"/>
<reference evidence="1 2" key="1">
    <citation type="submission" date="2017-07" db="EMBL/GenBank/DDBJ databases">
        <title>Draft Genome Sequences of Select Purple Nonsulfur Bacteria.</title>
        <authorList>
            <person name="Lasarre B."/>
            <person name="Mckinlay J.B."/>
        </authorList>
    </citation>
    <scope>NUCLEOTIDE SEQUENCE [LARGE SCALE GENOMIC DNA]</scope>
    <source>
        <strain evidence="1 2">DSM 11907</strain>
    </source>
</reference>
<dbReference type="Proteomes" id="UP000248863">
    <property type="component" value="Unassembled WGS sequence"/>
</dbReference>
<accession>A0A327KSU4</accession>
<sequence>MAADAVYDAIRAYLEGTESTPPAWTATRIRWENEDFVKPEPPSPWIAVALTGVVYGQQSIGAATQADNRWDEDGTLWISVFAPVGQGVSEIRALCKQLADLFRGTTLLGGALEFMDAAIGTNGPAAEEGNWFELLVAIDWRRMEA</sequence>